<dbReference type="EMBL" id="MLJW01000043">
    <property type="protein sequence ID" value="OIR06541.1"/>
    <property type="molecule type" value="Genomic_DNA"/>
</dbReference>
<sequence length="197" mass="21253">MDLSLEQKQAVAQWVANGDSLSAIQQKMTEQFKVSLTYMDVRFLVDDLNLELKDAKPAANPSDVTQAPAAQEHSAPAGRPEKKGFIEKMKEKVGLGAQEPAGEVASQEESFEEEFAEDAAPAGGGSVTVTVDKVTLIPSALASGTVRFSDGVTGKWIVDQYGRPGFTEISQPGYRPSPEDAQDFMRQLSLALQQNGY</sequence>
<feature type="region of interest" description="Disordered" evidence="1">
    <location>
        <begin position="57"/>
        <end position="82"/>
    </location>
</feature>
<proteinExistence type="predicted"/>
<reference evidence="2" key="1">
    <citation type="submission" date="2016-10" db="EMBL/GenBank/DDBJ databases">
        <title>Sequence of Gallionella enrichment culture.</title>
        <authorList>
            <person name="Poehlein A."/>
            <person name="Muehling M."/>
            <person name="Daniel R."/>
        </authorList>
    </citation>
    <scope>NUCLEOTIDE SEQUENCE</scope>
</reference>
<protein>
    <submittedName>
        <fullName evidence="2">Uncharacterized protein</fullName>
    </submittedName>
</protein>
<evidence type="ECO:0000256" key="1">
    <source>
        <dbReference type="SAM" id="MobiDB-lite"/>
    </source>
</evidence>
<evidence type="ECO:0000313" key="2">
    <source>
        <dbReference type="EMBL" id="OIR06541.1"/>
    </source>
</evidence>
<dbReference type="AlphaFoldDB" id="A0A1J5SR70"/>
<name>A0A1J5SR70_9ZZZZ</name>
<comment type="caution">
    <text evidence="2">The sequence shown here is derived from an EMBL/GenBank/DDBJ whole genome shotgun (WGS) entry which is preliminary data.</text>
</comment>
<gene>
    <name evidence="2" type="ORF">GALL_114590</name>
</gene>
<accession>A0A1J5SR70</accession>
<organism evidence="2">
    <name type="scientific">mine drainage metagenome</name>
    <dbReference type="NCBI Taxonomy" id="410659"/>
    <lineage>
        <taxon>unclassified sequences</taxon>
        <taxon>metagenomes</taxon>
        <taxon>ecological metagenomes</taxon>
    </lineage>
</organism>